<keyword evidence="4" id="KW-1185">Reference proteome</keyword>
<dbReference type="Proteomes" id="UP001596434">
    <property type="component" value="Unassembled WGS sequence"/>
</dbReference>
<feature type="region of interest" description="Disordered" evidence="1">
    <location>
        <begin position="21"/>
        <end position="71"/>
    </location>
</feature>
<evidence type="ECO:0000256" key="1">
    <source>
        <dbReference type="SAM" id="MobiDB-lite"/>
    </source>
</evidence>
<protein>
    <submittedName>
        <fullName evidence="2">Uncharacterized protein</fullName>
    </submittedName>
</protein>
<sequence>MSGRSYEGPALDGTVQYLGEAPYHQGDGETVDVVDDEPTGEETTTNIPDLQERPAVERQSTWADWQGGEDA</sequence>
<reference evidence="2" key="3">
    <citation type="submission" date="2024-09" db="EMBL/GenBank/DDBJ databases">
        <authorList>
            <person name="Sun Q."/>
        </authorList>
    </citation>
    <scope>NUCLEOTIDE SEQUENCE</scope>
    <source>
        <strain evidence="2">CGMCC 4.163</strain>
    </source>
</reference>
<evidence type="ECO:0000313" key="2">
    <source>
        <dbReference type="EMBL" id="MFC7253731.1"/>
    </source>
</evidence>
<dbReference type="AlphaFoldDB" id="A0ABD5ZTV4"/>
<reference evidence="2" key="1">
    <citation type="journal article" date="2014" name="Int. J. Syst. Evol. Microbiol.">
        <title>Complete genome sequence of Corynebacterium casei LMG S-19264T (=DSM 44701T), isolated from a smear-ripened cheese.</title>
        <authorList>
            <consortium name="US DOE Joint Genome Institute (JGI-PGF)"/>
            <person name="Walter F."/>
            <person name="Albersmeier A."/>
            <person name="Kalinowski J."/>
            <person name="Ruckert C."/>
        </authorList>
    </citation>
    <scope>NUCLEOTIDE SEQUENCE [LARGE SCALE GENOMIC DNA]</scope>
    <source>
        <strain evidence="2">CGMCC 4.163</strain>
    </source>
</reference>
<evidence type="ECO:0000313" key="3">
    <source>
        <dbReference type="EMBL" id="MFC7253784.1"/>
    </source>
</evidence>
<dbReference type="EMBL" id="JBHTAT010000001">
    <property type="protein sequence ID" value="MFC7253784.1"/>
    <property type="molecule type" value="Genomic_DNA"/>
</dbReference>
<accession>A0ABD5ZTV4</accession>
<name>A0ABD5ZTV4_9EURY</name>
<dbReference type="EMBL" id="JBHTAT010000001">
    <property type="protein sequence ID" value="MFC7253731.1"/>
    <property type="molecule type" value="Genomic_DNA"/>
</dbReference>
<evidence type="ECO:0000313" key="4">
    <source>
        <dbReference type="Proteomes" id="UP001596434"/>
    </source>
</evidence>
<comment type="caution">
    <text evidence="2">The sequence shown here is derived from an EMBL/GenBank/DDBJ whole genome shotgun (WGS) entry which is preliminary data.</text>
</comment>
<feature type="compositionally biased region" description="Acidic residues" evidence="1">
    <location>
        <begin position="29"/>
        <end position="40"/>
    </location>
</feature>
<proteinExistence type="predicted"/>
<reference evidence="4" key="2">
    <citation type="journal article" date="2019" name="Int. J. Syst. Evol. Microbiol.">
        <title>The Global Catalogue of Microorganisms (GCM) 10K type strain sequencing project: providing services to taxonomists for standard genome sequencing and annotation.</title>
        <authorList>
            <consortium name="The Broad Institute Genomics Platform"/>
            <consortium name="The Broad Institute Genome Sequencing Center for Infectious Disease"/>
            <person name="Wu L."/>
            <person name="Ma J."/>
        </authorList>
    </citation>
    <scope>NUCLEOTIDE SEQUENCE [LARGE SCALE GENOMIC DNA]</scope>
    <source>
        <strain evidence="4">GX21</strain>
    </source>
</reference>
<dbReference type="RefSeq" id="WP_379701752.1">
    <property type="nucleotide sequence ID" value="NZ_JBHTAT010000001.1"/>
</dbReference>
<organism evidence="2 4">
    <name type="scientific">Haloplanus litoreus</name>
    <dbReference type="NCBI Taxonomy" id="767515"/>
    <lineage>
        <taxon>Archaea</taxon>
        <taxon>Methanobacteriati</taxon>
        <taxon>Methanobacteriota</taxon>
        <taxon>Stenosarchaea group</taxon>
        <taxon>Halobacteria</taxon>
        <taxon>Halobacteriales</taxon>
        <taxon>Haloferacaceae</taxon>
        <taxon>Haloplanus</taxon>
    </lineage>
</organism>
<gene>
    <name evidence="2" type="ORF">ACFQKE_00135</name>
    <name evidence="3" type="ORF">ACFQKE_00405</name>
</gene>
<dbReference type="GeneID" id="96952066"/>